<evidence type="ECO:0000256" key="1">
    <source>
        <dbReference type="SAM" id="MobiDB-lite"/>
    </source>
</evidence>
<accession>A0A8T0JDF7</accession>
<dbReference type="PANTHER" id="PTHR13060:SF0">
    <property type="entry name" value="PROTEIN ECDYSONELESS HOMOLOG"/>
    <property type="match status" value="1"/>
</dbReference>
<dbReference type="Proteomes" id="UP000822688">
    <property type="component" value="Chromosome 1"/>
</dbReference>
<protein>
    <submittedName>
        <fullName evidence="2">Uncharacterized protein</fullName>
    </submittedName>
</protein>
<dbReference type="EMBL" id="CM026421">
    <property type="protein sequence ID" value="KAG0593406.1"/>
    <property type="molecule type" value="Genomic_DNA"/>
</dbReference>
<dbReference type="InterPro" id="IPR010770">
    <property type="entry name" value="Ecd"/>
</dbReference>
<dbReference type="PANTHER" id="PTHR13060">
    <property type="entry name" value="SGT1 PROTEIN HSGT1 SUPPRESSOR OF GCR2"/>
    <property type="match status" value="1"/>
</dbReference>
<keyword evidence="3" id="KW-1185">Reference proteome</keyword>
<dbReference type="GO" id="GO:0005634">
    <property type="term" value="C:nucleus"/>
    <property type="evidence" value="ECO:0007669"/>
    <property type="project" value="TreeGrafter"/>
</dbReference>
<comment type="caution">
    <text evidence="2">The sequence shown here is derived from an EMBL/GenBank/DDBJ whole genome shotgun (WGS) entry which is preliminary data.</text>
</comment>
<feature type="region of interest" description="Disordered" evidence="1">
    <location>
        <begin position="1"/>
        <end position="34"/>
    </location>
</feature>
<reference evidence="2" key="1">
    <citation type="submission" date="2020-06" db="EMBL/GenBank/DDBJ databases">
        <title>WGS assembly of Ceratodon purpureus strain R40.</title>
        <authorList>
            <person name="Carey S.B."/>
            <person name="Jenkins J."/>
            <person name="Shu S."/>
            <person name="Lovell J.T."/>
            <person name="Sreedasyam A."/>
            <person name="Maumus F."/>
            <person name="Tiley G.P."/>
            <person name="Fernandez-Pozo N."/>
            <person name="Barry K."/>
            <person name="Chen C."/>
            <person name="Wang M."/>
            <person name="Lipzen A."/>
            <person name="Daum C."/>
            <person name="Saski C.A."/>
            <person name="Payton A.C."/>
            <person name="Mcbreen J.C."/>
            <person name="Conrad R.E."/>
            <person name="Kollar L.M."/>
            <person name="Olsson S."/>
            <person name="Huttunen S."/>
            <person name="Landis J.B."/>
            <person name="Wickett N.J."/>
            <person name="Johnson M.G."/>
            <person name="Rensing S.A."/>
            <person name="Grimwood J."/>
            <person name="Schmutz J."/>
            <person name="Mcdaniel S.F."/>
        </authorList>
    </citation>
    <scope>NUCLEOTIDE SEQUENCE</scope>
    <source>
        <strain evidence="2">R40</strain>
    </source>
</reference>
<evidence type="ECO:0000313" key="2">
    <source>
        <dbReference type="EMBL" id="KAG0593406.1"/>
    </source>
</evidence>
<dbReference type="AlphaFoldDB" id="A0A8T0JDF7"/>
<gene>
    <name evidence="2" type="ORF">KC19_1G327500</name>
</gene>
<name>A0A8T0JDF7_CERPU</name>
<sequence>MSQGASLAKSFATAEQDEPDEASGSSGKAKLNDAEAPVDVDINLVTSLLQSFMNQEGMPGPASNLLGAMGINLVNPSSKNLGKSTK</sequence>
<evidence type="ECO:0000313" key="3">
    <source>
        <dbReference type="Proteomes" id="UP000822688"/>
    </source>
</evidence>
<proteinExistence type="predicted"/>
<organism evidence="2 3">
    <name type="scientific">Ceratodon purpureus</name>
    <name type="common">Fire moss</name>
    <name type="synonym">Dicranum purpureum</name>
    <dbReference type="NCBI Taxonomy" id="3225"/>
    <lineage>
        <taxon>Eukaryota</taxon>
        <taxon>Viridiplantae</taxon>
        <taxon>Streptophyta</taxon>
        <taxon>Embryophyta</taxon>
        <taxon>Bryophyta</taxon>
        <taxon>Bryophytina</taxon>
        <taxon>Bryopsida</taxon>
        <taxon>Dicranidae</taxon>
        <taxon>Pseudoditrichales</taxon>
        <taxon>Ditrichaceae</taxon>
        <taxon>Ceratodon</taxon>
    </lineage>
</organism>